<dbReference type="Gene3D" id="3.30.60.160">
    <property type="match status" value="1"/>
</dbReference>
<dbReference type="InterPro" id="IPR036388">
    <property type="entry name" value="WH-like_DNA-bd_sf"/>
</dbReference>
<protein>
    <submittedName>
        <fullName evidence="1">DUF2116 family Zn-ribbon domain-containing protein</fullName>
    </submittedName>
</protein>
<evidence type="ECO:0000313" key="2">
    <source>
        <dbReference type="Proteomes" id="UP001164187"/>
    </source>
</evidence>
<evidence type="ECO:0000313" key="1">
    <source>
        <dbReference type="EMBL" id="WAW15858.1"/>
    </source>
</evidence>
<proteinExistence type="predicted"/>
<organism evidence="1 2">
    <name type="scientific">Peptostreptococcus equinus</name>
    <dbReference type="NCBI Taxonomy" id="3003601"/>
    <lineage>
        <taxon>Bacteria</taxon>
        <taxon>Bacillati</taxon>
        <taxon>Bacillota</taxon>
        <taxon>Clostridia</taxon>
        <taxon>Peptostreptococcales</taxon>
        <taxon>Peptostreptococcaceae</taxon>
        <taxon>Peptostreptococcus</taxon>
    </lineage>
</organism>
<accession>A0ABY7JUS2</accession>
<dbReference type="EMBL" id="CP114052">
    <property type="protein sequence ID" value="WAW15858.1"/>
    <property type="molecule type" value="Genomic_DNA"/>
</dbReference>
<gene>
    <name evidence="1" type="ORF">O0R46_05515</name>
</gene>
<keyword evidence="2" id="KW-1185">Reference proteome</keyword>
<dbReference type="SUPFAM" id="SSF46894">
    <property type="entry name" value="C-terminal effector domain of the bipartite response regulators"/>
    <property type="match status" value="1"/>
</dbReference>
<dbReference type="InterPro" id="IPR038603">
    <property type="entry name" value="Znf_FCS_sf"/>
</dbReference>
<sequence length="135" mass="15921">MNEQQKYEICKLRNEGLGYTKIAKEVGISVNTVKSFFHRNRNKEPMIKDKDIVGYCENCGKAVVQVKGRKKKRFCSDKCRNEWWNNHKDMVNHQAIYDFTCKYCGKKFSAYGNSNRKFCSHSCYIKDRFGGDDYE</sequence>
<name>A0ABY7JUS2_9FIRM</name>
<dbReference type="Proteomes" id="UP001164187">
    <property type="component" value="Chromosome"/>
</dbReference>
<reference evidence="1" key="1">
    <citation type="submission" date="2022-12" db="EMBL/GenBank/DDBJ databases">
        <title>Peptostreptococcus.</title>
        <authorList>
            <person name="Lee S.H."/>
        </authorList>
    </citation>
    <scope>NUCLEOTIDE SEQUENCE</scope>
    <source>
        <strain evidence="1">CBA3647</strain>
    </source>
</reference>
<dbReference type="InterPro" id="IPR016032">
    <property type="entry name" value="Sig_transdc_resp-reg_C-effctor"/>
</dbReference>
<dbReference type="Gene3D" id="1.10.10.10">
    <property type="entry name" value="Winged helix-like DNA-binding domain superfamily/Winged helix DNA-binding domain"/>
    <property type="match status" value="1"/>
</dbReference>